<evidence type="ECO:0000313" key="1">
    <source>
        <dbReference type="EMBL" id="QBZ59996.1"/>
    </source>
</evidence>
<proteinExistence type="predicted"/>
<dbReference type="Proteomes" id="UP000294847">
    <property type="component" value="Chromosome 3"/>
</dbReference>
<accession>A0A4P7NDI0</accession>
<dbReference type="EMBL" id="CP034206">
    <property type="protein sequence ID" value="QBZ59996.1"/>
    <property type="molecule type" value="Genomic_DNA"/>
</dbReference>
<dbReference type="AlphaFoldDB" id="A0A4P7NDI0"/>
<sequence length="77" mass="8555">MATPQQEEPRLCGDLTSFVALKEDVFGARNAAGRHRPWRAAAPSLQAALRATFPPVRPRIRASLSALILMRSLFFSY</sequence>
<name>A0A4P7NDI0_PYROR</name>
<evidence type="ECO:0000313" key="2">
    <source>
        <dbReference type="Proteomes" id="UP000294847"/>
    </source>
</evidence>
<gene>
    <name evidence="1" type="ORF">PoMZ_04965</name>
</gene>
<reference evidence="1 2" key="1">
    <citation type="journal article" date="2019" name="Mol. Biol. Evol.">
        <title>Blast fungal genomes show frequent chromosomal changes, gene gains and losses, and effector gene turnover.</title>
        <authorList>
            <person name="Gomez Luciano L.B."/>
            <person name="Jason Tsai I."/>
            <person name="Chuma I."/>
            <person name="Tosa Y."/>
            <person name="Chen Y.H."/>
            <person name="Li J.Y."/>
            <person name="Li M.Y."/>
            <person name="Jade Lu M.Y."/>
            <person name="Nakayashiki H."/>
            <person name="Li W.H."/>
        </authorList>
    </citation>
    <scope>NUCLEOTIDE SEQUENCE [LARGE SCALE GENOMIC DNA]</scope>
    <source>
        <strain evidence="1">MZ5-1-6</strain>
    </source>
</reference>
<protein>
    <submittedName>
        <fullName evidence="1">Uncharacterized protein</fullName>
    </submittedName>
</protein>
<organism evidence="1 2">
    <name type="scientific">Pyricularia oryzae</name>
    <name type="common">Rice blast fungus</name>
    <name type="synonym">Magnaporthe oryzae</name>
    <dbReference type="NCBI Taxonomy" id="318829"/>
    <lineage>
        <taxon>Eukaryota</taxon>
        <taxon>Fungi</taxon>
        <taxon>Dikarya</taxon>
        <taxon>Ascomycota</taxon>
        <taxon>Pezizomycotina</taxon>
        <taxon>Sordariomycetes</taxon>
        <taxon>Sordariomycetidae</taxon>
        <taxon>Magnaporthales</taxon>
        <taxon>Pyriculariaceae</taxon>
        <taxon>Pyricularia</taxon>
    </lineage>
</organism>